<dbReference type="GO" id="GO:0008811">
    <property type="term" value="F:chloramphenicol O-acetyltransferase activity"/>
    <property type="evidence" value="ECO:0007669"/>
    <property type="project" value="UniProtKB-EC"/>
</dbReference>
<organism evidence="12">
    <name type="scientific">Brevibacillus brevis Vm4</name>
    <dbReference type="NCBI Taxonomy" id="1289602"/>
    <lineage>
        <taxon>Bacteria</taxon>
        <taxon>Bacillati</taxon>
        <taxon>Bacillota</taxon>
        <taxon>Bacilli</taxon>
        <taxon>Bacillales</taxon>
        <taxon>Paenibacillaceae</taxon>
        <taxon>Brevibacillus</taxon>
    </lineage>
</organism>
<dbReference type="SUPFAM" id="SSF52777">
    <property type="entry name" value="CoA-dependent acyltransferases"/>
    <property type="match status" value="1"/>
</dbReference>
<dbReference type="NCBIfam" id="NF000491">
    <property type="entry name" value="chloram_CatA"/>
    <property type="match status" value="1"/>
</dbReference>
<feature type="active site" description="Proton acceptor" evidence="9">
    <location>
        <position position="190"/>
    </location>
</feature>
<comment type="similarity">
    <text evidence="2 11">Belongs to the chloramphenicol acetyltransferase family.</text>
</comment>
<dbReference type="PANTHER" id="PTHR38474">
    <property type="entry name" value="SLR0299 PROTEIN"/>
    <property type="match status" value="1"/>
</dbReference>
<comment type="function">
    <text evidence="1 10">This enzyme is an effector of chloramphenicol resistance in bacteria.</text>
</comment>
<evidence type="ECO:0000313" key="12">
    <source>
        <dbReference type="EMBL" id="ATL63235.1"/>
    </source>
</evidence>
<dbReference type="AlphaFoldDB" id="A0A291R8R6"/>
<keyword evidence="6 10" id="KW-0808">Transferase</keyword>
<evidence type="ECO:0000256" key="10">
    <source>
        <dbReference type="RuleBase" id="RU000503"/>
    </source>
</evidence>
<protein>
    <recommendedName>
        <fullName evidence="5 10">Chloramphenicol acetyltransferase</fullName>
        <ecNumber evidence="4 10">2.3.1.28</ecNumber>
    </recommendedName>
</protein>
<sequence>MKFQRIDLDNWSRRSYFEHYLNRVNCTFSMTANIDITELLPALRQKEMKLYPAFLYMVTNAVNAHREFRTSFHADGELGYWESMIPSYTFFHQDDQTFSTMWTEFADEFPVFYQNYVADMKKYGDNKGLVAKELEPPYTFPVSCIPWVSFSGFNLNISGDGRYLLPIITSGKYFGQEGKTLLPVSLQVHHAVCDGYHASLFIHDLQKWATNYKEWLGVE</sequence>
<dbReference type="InterPro" id="IPR023213">
    <property type="entry name" value="CAT-like_dom_sf"/>
</dbReference>
<evidence type="ECO:0000256" key="1">
    <source>
        <dbReference type="ARBA" id="ARBA00002150"/>
    </source>
</evidence>
<dbReference type="Gene3D" id="3.30.559.10">
    <property type="entry name" value="Chloramphenicol acetyltransferase-like domain"/>
    <property type="match status" value="1"/>
</dbReference>
<dbReference type="EC" id="2.3.1.28" evidence="4 10"/>
<evidence type="ECO:0000256" key="2">
    <source>
        <dbReference type="ARBA" id="ARBA00010571"/>
    </source>
</evidence>
<gene>
    <name evidence="12" type="primary">catV</name>
</gene>
<dbReference type="SMART" id="SM01059">
    <property type="entry name" value="CAT"/>
    <property type="match status" value="1"/>
</dbReference>
<keyword evidence="8 10" id="KW-0012">Acyltransferase</keyword>
<dbReference type="RefSeq" id="WP_087344902.1">
    <property type="nucleotide sequence ID" value="NG_063820.1"/>
</dbReference>
<dbReference type="PIRSF" id="PIRSF000440">
    <property type="entry name" value="CAT"/>
    <property type="match status" value="1"/>
</dbReference>
<evidence type="ECO:0000256" key="11">
    <source>
        <dbReference type="RuleBase" id="RU004156"/>
    </source>
</evidence>
<dbReference type="EMBL" id="KY753886">
    <property type="protein sequence ID" value="ATL63235.1"/>
    <property type="molecule type" value="Genomic_DNA"/>
</dbReference>
<evidence type="ECO:0000256" key="7">
    <source>
        <dbReference type="ARBA" id="ARBA00023251"/>
    </source>
</evidence>
<evidence type="ECO:0000256" key="6">
    <source>
        <dbReference type="ARBA" id="ARBA00022679"/>
    </source>
</evidence>
<dbReference type="CARD" id="ARO:3004357">
    <property type="molecule name" value="catV"/>
    <property type="mechanism identifier" value="ARO:0001004"/>
    <property type="mechanism name" value="antibiotic inactivation"/>
</dbReference>
<comment type="subunit">
    <text evidence="3">Homotrimer.</text>
</comment>
<comment type="catalytic activity">
    <reaction evidence="10">
        <text>chloramphenicol + acetyl-CoA = chloramphenicol 3-acetate + CoA</text>
        <dbReference type="Rhea" id="RHEA:18421"/>
        <dbReference type="ChEBI" id="CHEBI:16730"/>
        <dbReference type="ChEBI" id="CHEBI:17698"/>
        <dbReference type="ChEBI" id="CHEBI:57287"/>
        <dbReference type="ChEBI" id="CHEBI:57288"/>
        <dbReference type="EC" id="2.3.1.28"/>
    </reaction>
</comment>
<name>A0A291R8R6_BREBE</name>
<accession>A0A291R8R6</accession>
<evidence type="ECO:0000256" key="4">
    <source>
        <dbReference type="ARBA" id="ARBA00013235"/>
    </source>
</evidence>
<reference evidence="12" key="1">
    <citation type="submission" date="2017-03" db="EMBL/GenBank/DDBJ databases">
        <title>The B. brevis VM4 resistome.</title>
        <authorList>
            <person name="Pawlowski A.C."/>
            <person name="Wright G.D."/>
        </authorList>
    </citation>
    <scope>NUCLEOTIDE SEQUENCE</scope>
    <source>
        <strain evidence="12">VM4</strain>
    </source>
</reference>
<keyword evidence="7 10" id="KW-0046">Antibiotic resistance</keyword>
<dbReference type="PROSITE" id="PS00100">
    <property type="entry name" value="CAT"/>
    <property type="match status" value="1"/>
</dbReference>
<proteinExistence type="inferred from homology"/>
<dbReference type="InterPro" id="IPR001707">
    <property type="entry name" value="Cmp_AcTrfase"/>
</dbReference>
<dbReference type="PANTHER" id="PTHR38474:SF2">
    <property type="entry name" value="CHLORAMPHENICOL ACETYLTRANSFERASE"/>
    <property type="match status" value="1"/>
</dbReference>
<dbReference type="Pfam" id="PF00302">
    <property type="entry name" value="CAT"/>
    <property type="match status" value="1"/>
</dbReference>
<evidence type="ECO:0000256" key="5">
    <source>
        <dbReference type="ARBA" id="ARBA00020291"/>
    </source>
</evidence>
<dbReference type="InterPro" id="IPR018372">
    <property type="entry name" value="Chloramphenicol_AcTrfase_AS"/>
</dbReference>
<evidence type="ECO:0000256" key="3">
    <source>
        <dbReference type="ARBA" id="ARBA00011233"/>
    </source>
</evidence>
<evidence type="ECO:0000256" key="8">
    <source>
        <dbReference type="ARBA" id="ARBA00023315"/>
    </source>
</evidence>
<evidence type="ECO:0000256" key="9">
    <source>
        <dbReference type="PIRSR" id="PIRSR000440-1"/>
    </source>
</evidence>
<dbReference type="GO" id="GO:0046677">
    <property type="term" value="P:response to antibiotic"/>
    <property type="evidence" value="ECO:0007669"/>
    <property type="project" value="UniProtKB-KW"/>
</dbReference>